<organism evidence="4 5">
    <name type="scientific">Lacticaseibacillus manihotivorans DSM 13343 = JCM 12514</name>
    <dbReference type="NCBI Taxonomy" id="1423769"/>
    <lineage>
        <taxon>Bacteria</taxon>
        <taxon>Bacillati</taxon>
        <taxon>Bacillota</taxon>
        <taxon>Bacilli</taxon>
        <taxon>Lactobacillales</taxon>
        <taxon>Lactobacillaceae</taxon>
        <taxon>Lacticaseibacillus</taxon>
    </lineage>
</organism>
<dbReference type="Pfam" id="PF09186">
    <property type="entry name" value="DUF1949"/>
    <property type="match status" value="1"/>
</dbReference>
<dbReference type="Gene3D" id="3.30.230.30">
    <property type="entry name" value="Impact, N-terminal domain"/>
    <property type="match status" value="1"/>
</dbReference>
<protein>
    <recommendedName>
        <fullName evidence="6">YigZ family protein</fullName>
    </recommendedName>
</protein>
<dbReference type="RefSeq" id="WP_056963465.1">
    <property type="nucleotide sequence ID" value="NZ_AZEU01000132.1"/>
</dbReference>
<evidence type="ECO:0000313" key="4">
    <source>
        <dbReference type="EMBL" id="KRL45209.1"/>
    </source>
</evidence>
<dbReference type="AlphaFoldDB" id="A0A0R1QKZ3"/>
<dbReference type="GO" id="GO:0006446">
    <property type="term" value="P:regulation of translational initiation"/>
    <property type="evidence" value="ECO:0007669"/>
    <property type="project" value="TreeGrafter"/>
</dbReference>
<dbReference type="SUPFAM" id="SSF54211">
    <property type="entry name" value="Ribosomal protein S5 domain 2-like"/>
    <property type="match status" value="1"/>
</dbReference>
<dbReference type="InterPro" id="IPR035647">
    <property type="entry name" value="EFG_III/V"/>
</dbReference>
<dbReference type="EMBL" id="AZEU01000132">
    <property type="protein sequence ID" value="KRL45209.1"/>
    <property type="molecule type" value="Genomic_DNA"/>
</dbReference>
<name>A0A0R1QKZ3_9LACO</name>
<dbReference type="Proteomes" id="UP000051790">
    <property type="component" value="Unassembled WGS sequence"/>
</dbReference>
<comment type="similarity">
    <text evidence="1">Belongs to the IMPACT family.</text>
</comment>
<reference evidence="4 5" key="1">
    <citation type="journal article" date="2015" name="Genome Announc.">
        <title>Expanding the biotechnology potential of lactobacilli through comparative genomics of 213 strains and associated genera.</title>
        <authorList>
            <person name="Sun Z."/>
            <person name="Harris H.M."/>
            <person name="McCann A."/>
            <person name="Guo C."/>
            <person name="Argimon S."/>
            <person name="Zhang W."/>
            <person name="Yang X."/>
            <person name="Jeffery I.B."/>
            <person name="Cooney J.C."/>
            <person name="Kagawa T.F."/>
            <person name="Liu W."/>
            <person name="Song Y."/>
            <person name="Salvetti E."/>
            <person name="Wrobel A."/>
            <person name="Rasinkangas P."/>
            <person name="Parkhill J."/>
            <person name="Rea M.C."/>
            <person name="O'Sullivan O."/>
            <person name="Ritari J."/>
            <person name="Douillard F.P."/>
            <person name="Paul Ross R."/>
            <person name="Yang R."/>
            <person name="Briner A.E."/>
            <person name="Felis G.E."/>
            <person name="de Vos W.M."/>
            <person name="Barrangou R."/>
            <person name="Klaenhammer T.R."/>
            <person name="Caufield P.W."/>
            <person name="Cui Y."/>
            <person name="Zhang H."/>
            <person name="O'Toole P.W."/>
        </authorList>
    </citation>
    <scope>NUCLEOTIDE SEQUENCE [LARGE SCALE GENOMIC DNA]</scope>
    <source>
        <strain evidence="4 5">DSM 13343</strain>
    </source>
</reference>
<dbReference type="InterPro" id="IPR023582">
    <property type="entry name" value="Impact"/>
</dbReference>
<dbReference type="PATRIC" id="fig|1423769.4.peg.825"/>
<feature type="domain" description="Impact N-terminal" evidence="2">
    <location>
        <begin position="17"/>
        <end position="122"/>
    </location>
</feature>
<evidence type="ECO:0000313" key="5">
    <source>
        <dbReference type="Proteomes" id="UP000051790"/>
    </source>
</evidence>
<dbReference type="PANTHER" id="PTHR16301:SF20">
    <property type="entry name" value="IMPACT FAMILY MEMBER YIGZ"/>
    <property type="match status" value="1"/>
</dbReference>
<dbReference type="NCBIfam" id="TIGR00257">
    <property type="entry name" value="IMPACT_YIGZ"/>
    <property type="match status" value="1"/>
</dbReference>
<dbReference type="PANTHER" id="PTHR16301">
    <property type="entry name" value="IMPACT-RELATED"/>
    <property type="match status" value="1"/>
</dbReference>
<dbReference type="InterPro" id="IPR015796">
    <property type="entry name" value="Impact_YigZ-like"/>
</dbReference>
<evidence type="ECO:0000256" key="1">
    <source>
        <dbReference type="ARBA" id="ARBA00007665"/>
    </source>
</evidence>
<dbReference type="Gene3D" id="3.30.70.240">
    <property type="match status" value="1"/>
</dbReference>
<dbReference type="SUPFAM" id="SSF54980">
    <property type="entry name" value="EF-G C-terminal domain-like"/>
    <property type="match status" value="1"/>
</dbReference>
<dbReference type="Pfam" id="PF01205">
    <property type="entry name" value="Impact_N"/>
    <property type="match status" value="1"/>
</dbReference>
<dbReference type="InterPro" id="IPR036956">
    <property type="entry name" value="Impact_N_sf"/>
</dbReference>
<evidence type="ECO:0008006" key="6">
    <source>
        <dbReference type="Google" id="ProtNLM"/>
    </source>
</evidence>
<dbReference type="GO" id="GO:0005737">
    <property type="term" value="C:cytoplasm"/>
    <property type="evidence" value="ECO:0007669"/>
    <property type="project" value="TreeGrafter"/>
</dbReference>
<evidence type="ECO:0000259" key="3">
    <source>
        <dbReference type="Pfam" id="PF09186"/>
    </source>
</evidence>
<sequence>MVYRTIQQNGEAEMIIKKSRFITHLARIQSEADAQAFIADIKKAHYKANHNVPVYLLGDDDHIQRANDDGEPSGTAGVPMLKTLQEMGLHDICAVTTRYFGGIKLGAGGLIRAYSNSVSNAVNQVGIVERRLQKQVTIEISYAQLGSVQHYLEAHTLPMTINYAVNVEIETSVPESALDSLQNDLTNLLSGQLSMTIGDDEFIEIPVTTTKNADS</sequence>
<evidence type="ECO:0000259" key="2">
    <source>
        <dbReference type="Pfam" id="PF01205"/>
    </source>
</evidence>
<proteinExistence type="inferred from homology"/>
<dbReference type="InterPro" id="IPR015269">
    <property type="entry name" value="UPF0029_Impact_C"/>
</dbReference>
<gene>
    <name evidence="4" type="ORF">FD01_GL000775</name>
</gene>
<dbReference type="OrthoDB" id="9813771at2"/>
<dbReference type="InterPro" id="IPR020568">
    <property type="entry name" value="Ribosomal_Su5_D2-typ_SF"/>
</dbReference>
<keyword evidence="5" id="KW-1185">Reference proteome</keyword>
<feature type="domain" description="UPF0029" evidence="3">
    <location>
        <begin position="138"/>
        <end position="192"/>
    </location>
</feature>
<dbReference type="InterPro" id="IPR001498">
    <property type="entry name" value="Impact_N"/>
</dbReference>
<comment type="caution">
    <text evidence="4">The sequence shown here is derived from an EMBL/GenBank/DDBJ whole genome shotgun (WGS) entry which is preliminary data.</text>
</comment>
<accession>A0A0R1QKZ3</accession>